<dbReference type="Pfam" id="PF00440">
    <property type="entry name" value="TetR_N"/>
    <property type="match status" value="1"/>
</dbReference>
<evidence type="ECO:0000259" key="5">
    <source>
        <dbReference type="PROSITE" id="PS50977"/>
    </source>
</evidence>
<evidence type="ECO:0000313" key="7">
    <source>
        <dbReference type="Proteomes" id="UP001320899"/>
    </source>
</evidence>
<dbReference type="EMBL" id="JAOWLB010000002">
    <property type="protein sequence ID" value="MCV2887307.1"/>
    <property type="molecule type" value="Genomic_DNA"/>
</dbReference>
<feature type="DNA-binding region" description="H-T-H motif" evidence="4">
    <location>
        <begin position="29"/>
        <end position="48"/>
    </location>
</feature>
<gene>
    <name evidence="6" type="ORF">OE747_03095</name>
</gene>
<keyword evidence="2 4" id="KW-0238">DNA-binding</keyword>
<dbReference type="RefSeq" id="WP_263827141.1">
    <property type="nucleotide sequence ID" value="NZ_JAOWLB010000002.1"/>
</dbReference>
<dbReference type="PROSITE" id="PS50977">
    <property type="entry name" value="HTH_TETR_2"/>
    <property type="match status" value="1"/>
</dbReference>
<protein>
    <submittedName>
        <fullName evidence="6">TetR/AcrR family transcriptional regulator</fullName>
    </submittedName>
</protein>
<accession>A0ABT3AF56</accession>
<feature type="domain" description="HTH tetR-type" evidence="5">
    <location>
        <begin position="6"/>
        <end position="66"/>
    </location>
</feature>
<dbReference type="Proteomes" id="UP001320899">
    <property type="component" value="Unassembled WGS sequence"/>
</dbReference>
<dbReference type="Gene3D" id="1.10.357.10">
    <property type="entry name" value="Tetracycline Repressor, domain 2"/>
    <property type="match status" value="1"/>
</dbReference>
<comment type="caution">
    <text evidence="6">The sequence shown here is derived from an EMBL/GenBank/DDBJ whole genome shotgun (WGS) entry which is preliminary data.</text>
</comment>
<evidence type="ECO:0000256" key="3">
    <source>
        <dbReference type="ARBA" id="ARBA00023163"/>
    </source>
</evidence>
<keyword evidence="3" id="KW-0804">Transcription</keyword>
<evidence type="ECO:0000256" key="1">
    <source>
        <dbReference type="ARBA" id="ARBA00023015"/>
    </source>
</evidence>
<dbReference type="InterPro" id="IPR009057">
    <property type="entry name" value="Homeodomain-like_sf"/>
</dbReference>
<dbReference type="SUPFAM" id="SSF46689">
    <property type="entry name" value="Homeodomain-like"/>
    <property type="match status" value="1"/>
</dbReference>
<organism evidence="6 7">
    <name type="scientific">Ruegeria aquimaris</name>
    <dbReference type="NCBI Taxonomy" id="2984333"/>
    <lineage>
        <taxon>Bacteria</taxon>
        <taxon>Pseudomonadati</taxon>
        <taxon>Pseudomonadota</taxon>
        <taxon>Alphaproteobacteria</taxon>
        <taxon>Rhodobacterales</taxon>
        <taxon>Roseobacteraceae</taxon>
        <taxon>Ruegeria</taxon>
    </lineage>
</organism>
<dbReference type="InterPro" id="IPR001647">
    <property type="entry name" value="HTH_TetR"/>
</dbReference>
<evidence type="ECO:0000256" key="2">
    <source>
        <dbReference type="ARBA" id="ARBA00023125"/>
    </source>
</evidence>
<keyword evidence="1" id="KW-0805">Transcription regulation</keyword>
<sequence>MPRSTRLSAERWVEIGLETLAQQGYVALKADQLSRAQGMTRGSFYYHFENVADFHAAVIARWKHVATNRIIADLQGTTDPRAALKTLFHTAFGQPESLEWPIRFWAESEALARDAVDEIDARRIGFLTDLLRVMGHPSPVARRKAHLIYDCYLGSSLRHRLNPTELEGVVTELLTLAETRVPPGLS</sequence>
<keyword evidence="7" id="KW-1185">Reference proteome</keyword>
<dbReference type="PANTHER" id="PTHR47506:SF6">
    <property type="entry name" value="HTH-TYPE TRANSCRIPTIONAL REPRESSOR NEMR"/>
    <property type="match status" value="1"/>
</dbReference>
<evidence type="ECO:0000256" key="4">
    <source>
        <dbReference type="PROSITE-ProRule" id="PRU00335"/>
    </source>
</evidence>
<dbReference type="PANTHER" id="PTHR47506">
    <property type="entry name" value="TRANSCRIPTIONAL REGULATORY PROTEIN"/>
    <property type="match status" value="1"/>
</dbReference>
<proteinExistence type="predicted"/>
<reference evidence="6 7" key="1">
    <citation type="submission" date="2022-10" db="EMBL/GenBank/DDBJ databases">
        <title>Ruegeria sp. nov., isolated from ocean surface sediments.</title>
        <authorList>
            <person name="He W."/>
            <person name="Xue H.-P."/>
            <person name="Zhang D.-F."/>
        </authorList>
    </citation>
    <scope>NUCLEOTIDE SEQUENCE [LARGE SCALE GENOMIC DNA]</scope>
    <source>
        <strain evidence="6 7">XHP0148</strain>
    </source>
</reference>
<name>A0ABT3AF56_9RHOB</name>
<evidence type="ECO:0000313" key="6">
    <source>
        <dbReference type="EMBL" id="MCV2887307.1"/>
    </source>
</evidence>